<feature type="coiled-coil region" evidence="1">
    <location>
        <begin position="238"/>
        <end position="270"/>
    </location>
</feature>
<dbReference type="GO" id="GO:0007156">
    <property type="term" value="P:homophilic cell adhesion via plasma membrane adhesion molecules"/>
    <property type="evidence" value="ECO:0007669"/>
    <property type="project" value="InterPro"/>
</dbReference>
<proteinExistence type="predicted"/>
<feature type="domain" description="Cadherin" evidence="2">
    <location>
        <begin position="79"/>
        <end position="205"/>
    </location>
</feature>
<keyword evidence="1" id="KW-0175">Coiled coil</keyword>
<name>A0AB35U1I4_9FIRM</name>
<sequence length="396" mass="41559">MDIRKIGIGAVALTAAVTGGYRMNQNHLKKVSLADMHENADVVFDTDSADTYSYGQGSLDPMDAISYVNTDYDYTLTADTDSIDLSKLGSTTVTYTLTVTDQYGQQDTRTFSKVFTVEDDEAPVITLNQDAVGLVKGTDYDPASNIASVTDNVDQNVTYTLDGSVDPNTDGVYSINVKATDSSGNEAETFFIVTVSDDQDTADKVQSAVTTAMANSASTSDVSSAAASAQSAAQASAQQAAQQAAEQAAREAAEAAARQAAEEAARQAAEEAARNALGTAGRIDCNGYGAKLYSASLFGNIQSVINAADSAAYDASYGYIADHASQGFKAVFSVGSVMKWTHADGSVSYLTCQAVKYESGNTSWVSDDGTNCLVHSGYSLVTQTCNGNGLMFAFWN</sequence>
<dbReference type="InterPro" id="IPR013783">
    <property type="entry name" value="Ig-like_fold"/>
</dbReference>
<reference evidence="3 4" key="1">
    <citation type="submission" date="2022-03" db="EMBL/GenBank/DDBJ databases">
        <title>Novel taxa within the pig intestine.</title>
        <authorList>
            <person name="Wylensek D."/>
            <person name="Bishof K."/>
            <person name="Afrizal A."/>
            <person name="Clavel T."/>
        </authorList>
    </citation>
    <scope>NUCLEOTIDE SEQUENCE [LARGE SCALE GENOMIC DNA]</scope>
    <source>
        <strain evidence="3 4">CLA-KB-P133</strain>
    </source>
</reference>
<protein>
    <submittedName>
        <fullName evidence="3">DUF5011 domain-containing protein</fullName>
    </submittedName>
</protein>
<dbReference type="Gene3D" id="2.60.40.10">
    <property type="entry name" value="Immunoglobulins"/>
    <property type="match status" value="1"/>
</dbReference>
<dbReference type="GO" id="GO:0005509">
    <property type="term" value="F:calcium ion binding"/>
    <property type="evidence" value="ECO:0007669"/>
    <property type="project" value="InterPro"/>
</dbReference>
<evidence type="ECO:0000313" key="4">
    <source>
        <dbReference type="Proteomes" id="UP001286174"/>
    </source>
</evidence>
<dbReference type="PROSITE" id="PS50268">
    <property type="entry name" value="CADHERIN_2"/>
    <property type="match status" value="1"/>
</dbReference>
<gene>
    <name evidence="3" type="ORF">MOZ60_05590</name>
</gene>
<dbReference type="RefSeq" id="WP_370595941.1">
    <property type="nucleotide sequence ID" value="NZ_JALBUR010000010.1"/>
</dbReference>
<dbReference type="GO" id="GO:0016020">
    <property type="term" value="C:membrane"/>
    <property type="evidence" value="ECO:0007669"/>
    <property type="project" value="InterPro"/>
</dbReference>
<dbReference type="InterPro" id="IPR002126">
    <property type="entry name" value="Cadherin-like_dom"/>
</dbReference>
<dbReference type="EMBL" id="JALBUR010000010">
    <property type="protein sequence ID" value="MDX8419562.1"/>
    <property type="molecule type" value="Genomic_DNA"/>
</dbReference>
<comment type="caution">
    <text evidence="3">The sequence shown here is derived from an EMBL/GenBank/DDBJ whole genome shotgun (WGS) entry which is preliminary data.</text>
</comment>
<evidence type="ECO:0000259" key="2">
    <source>
        <dbReference type="PROSITE" id="PS50268"/>
    </source>
</evidence>
<evidence type="ECO:0000313" key="3">
    <source>
        <dbReference type="EMBL" id="MDX8419562.1"/>
    </source>
</evidence>
<dbReference type="Proteomes" id="UP001286174">
    <property type="component" value="Unassembled WGS sequence"/>
</dbReference>
<accession>A0AB35U1I4</accession>
<dbReference type="AlphaFoldDB" id="A0AB35U1I4"/>
<organism evidence="3 4">
    <name type="scientific">Grylomicrobium aquisgranensis</name>
    <dbReference type="NCBI Taxonomy" id="2926318"/>
    <lineage>
        <taxon>Bacteria</taxon>
        <taxon>Bacillati</taxon>
        <taxon>Bacillota</taxon>
        <taxon>Erysipelotrichia</taxon>
        <taxon>Erysipelotrichales</taxon>
        <taxon>Erysipelotrichaceae</taxon>
        <taxon>Grylomicrobium</taxon>
    </lineage>
</organism>
<keyword evidence="4" id="KW-1185">Reference proteome</keyword>
<evidence type="ECO:0000256" key="1">
    <source>
        <dbReference type="SAM" id="Coils"/>
    </source>
</evidence>